<dbReference type="PRINTS" id="PR00412">
    <property type="entry name" value="EPOXHYDRLASE"/>
</dbReference>
<evidence type="ECO:0000256" key="1">
    <source>
        <dbReference type="ARBA" id="ARBA00022801"/>
    </source>
</evidence>
<keyword evidence="4" id="KW-1185">Reference proteome</keyword>
<protein>
    <submittedName>
        <fullName evidence="3">HMP-PP hydrolase (Pyridoxal phosphatase) Cof</fullName>
    </submittedName>
</protein>
<dbReference type="PANTHER" id="PTHR43329">
    <property type="entry name" value="EPOXIDE HYDROLASE"/>
    <property type="match status" value="1"/>
</dbReference>
<evidence type="ECO:0000313" key="4">
    <source>
        <dbReference type="Proteomes" id="UP000031843"/>
    </source>
</evidence>
<dbReference type="InterPro" id="IPR029058">
    <property type="entry name" value="AB_hydrolase_fold"/>
</dbReference>
<accession>A0A0C4YKP6</accession>
<gene>
    <name evidence="3" type="ORF">RR42_s0979</name>
</gene>
<name>A0A0C4YKP6_9BURK</name>
<proteinExistence type="predicted"/>
<dbReference type="AlphaFoldDB" id="A0A0C4YKP6"/>
<dbReference type="STRING" id="68895.RR42_s0979"/>
<dbReference type="Gene3D" id="3.40.50.1820">
    <property type="entry name" value="alpha/beta hydrolase"/>
    <property type="match status" value="1"/>
</dbReference>
<evidence type="ECO:0000313" key="3">
    <source>
        <dbReference type="EMBL" id="AJG22569.1"/>
    </source>
</evidence>
<dbReference type="EMBL" id="CP010537">
    <property type="protein sequence ID" value="AJG22569.1"/>
    <property type="molecule type" value="Genomic_DNA"/>
</dbReference>
<dbReference type="OrthoDB" id="2987348at2"/>
<dbReference type="GO" id="GO:0016787">
    <property type="term" value="F:hydrolase activity"/>
    <property type="evidence" value="ECO:0007669"/>
    <property type="project" value="UniProtKB-KW"/>
</dbReference>
<dbReference type="Proteomes" id="UP000031843">
    <property type="component" value="Chromosome secondary"/>
</dbReference>
<sequence>MMTLPLEPGVRACYSDNGNGLRIHWLEAGDPRPETPMIVLLHGFPELAFSWRHQLNALAQAGFYVVAPDQRGYGRTTGWIAEADTDLGTFRMDNLVRDVLGLVQALGRTSVHAVVGHDFGAHVAAWCALIRPDVFRSLAMLATPFTGPPPFRLGAPDAPDLRSRQLAEALAGLSALERPRKHYQLYYSGPDANAEMHAARQGLHEFLRGYYYLKSAQGADERPEPLPDLTAQSLARLPTYYVMDADVGMSETVARSLAQRELRPSPWLSDEALCVYSQEFGRTGFQGGLLWYRAATSRELQQGLQLYAGLTIDVPSCFIAGEQDWGVHMLPGALDAMHRDACSRLVSSRFIADAGHWVQQEKPEAVNAALLDFLNRGC</sequence>
<feature type="domain" description="AB hydrolase-1" evidence="2">
    <location>
        <begin position="36"/>
        <end position="363"/>
    </location>
</feature>
<dbReference type="KEGG" id="cbw:RR42_s0979"/>
<evidence type="ECO:0000259" key="2">
    <source>
        <dbReference type="Pfam" id="PF00561"/>
    </source>
</evidence>
<keyword evidence="1 3" id="KW-0378">Hydrolase</keyword>
<dbReference type="SUPFAM" id="SSF53474">
    <property type="entry name" value="alpha/beta-Hydrolases"/>
    <property type="match status" value="1"/>
</dbReference>
<dbReference type="InterPro" id="IPR000073">
    <property type="entry name" value="AB_hydrolase_1"/>
</dbReference>
<organism evidence="3 4">
    <name type="scientific">Cupriavidus basilensis</name>
    <dbReference type="NCBI Taxonomy" id="68895"/>
    <lineage>
        <taxon>Bacteria</taxon>
        <taxon>Pseudomonadati</taxon>
        <taxon>Pseudomonadota</taxon>
        <taxon>Betaproteobacteria</taxon>
        <taxon>Burkholderiales</taxon>
        <taxon>Burkholderiaceae</taxon>
        <taxon>Cupriavidus</taxon>
    </lineage>
</organism>
<reference evidence="3 4" key="1">
    <citation type="journal article" date="2015" name="Genome Announc.">
        <title>Complete Genome Sequence of Cupriavidus basilensis 4G11, Isolated from the Oak Ridge Field Research Center Site.</title>
        <authorList>
            <person name="Ray J."/>
            <person name="Waters R.J."/>
            <person name="Skerker J.M."/>
            <person name="Kuehl J.V."/>
            <person name="Price M.N."/>
            <person name="Huang J."/>
            <person name="Chakraborty R."/>
            <person name="Arkin A.P."/>
            <person name="Deutschbauer A."/>
        </authorList>
    </citation>
    <scope>NUCLEOTIDE SEQUENCE [LARGE SCALE GENOMIC DNA]</scope>
    <source>
        <strain evidence="3">4G11</strain>
    </source>
</reference>
<dbReference type="Pfam" id="PF00561">
    <property type="entry name" value="Abhydrolase_1"/>
    <property type="match status" value="1"/>
</dbReference>
<dbReference type="RefSeq" id="WP_082055293.1">
    <property type="nucleotide sequence ID" value="NZ_CP010537.1"/>
</dbReference>
<dbReference type="InterPro" id="IPR000639">
    <property type="entry name" value="Epox_hydrolase-like"/>
</dbReference>